<keyword evidence="6" id="KW-1185">Reference proteome</keyword>
<evidence type="ECO:0000313" key="6">
    <source>
        <dbReference type="Proteomes" id="UP001597400"/>
    </source>
</evidence>
<dbReference type="InterPro" id="IPR019826">
    <property type="entry name" value="Carboxylesterase_B_AS"/>
</dbReference>
<proteinExistence type="inferred from homology"/>
<dbReference type="InterPro" id="IPR002018">
    <property type="entry name" value="CarbesteraseB"/>
</dbReference>
<feature type="domain" description="Carboxylesterase type B" evidence="4">
    <location>
        <begin position="393"/>
        <end position="507"/>
    </location>
</feature>
<evidence type="ECO:0000256" key="3">
    <source>
        <dbReference type="RuleBase" id="RU361235"/>
    </source>
</evidence>
<accession>A0ABW4U3M9</accession>
<dbReference type="Gene3D" id="3.40.50.1820">
    <property type="entry name" value="alpha/beta hydrolase"/>
    <property type="match status" value="1"/>
</dbReference>
<dbReference type="PROSITE" id="PS00122">
    <property type="entry name" value="CARBOXYLESTERASE_B_1"/>
    <property type="match status" value="1"/>
</dbReference>
<feature type="chain" id="PRO_5045010238" description="Carboxylic ester hydrolase" evidence="3">
    <location>
        <begin position="23"/>
        <end position="542"/>
    </location>
</feature>
<name>A0ABW4U3M9_9SPHN</name>
<dbReference type="InterPro" id="IPR029058">
    <property type="entry name" value="AB_hydrolase_fold"/>
</dbReference>
<evidence type="ECO:0000256" key="1">
    <source>
        <dbReference type="ARBA" id="ARBA00005964"/>
    </source>
</evidence>
<comment type="caution">
    <text evidence="5">The sequence shown here is derived from an EMBL/GenBank/DDBJ whole genome shotgun (WGS) entry which is preliminary data.</text>
</comment>
<feature type="signal peptide" evidence="3">
    <location>
        <begin position="1"/>
        <end position="22"/>
    </location>
</feature>
<dbReference type="Proteomes" id="UP001597400">
    <property type="component" value="Unassembled WGS sequence"/>
</dbReference>
<organism evidence="5 6">
    <name type="scientific">Sphingomonas arantia</name>
    <dbReference type="NCBI Taxonomy" id="1460676"/>
    <lineage>
        <taxon>Bacteria</taxon>
        <taxon>Pseudomonadati</taxon>
        <taxon>Pseudomonadota</taxon>
        <taxon>Alphaproteobacteria</taxon>
        <taxon>Sphingomonadales</taxon>
        <taxon>Sphingomonadaceae</taxon>
        <taxon>Sphingomonas</taxon>
    </lineage>
</organism>
<dbReference type="InterPro" id="IPR050309">
    <property type="entry name" value="Type-B_Carboxylest/Lipase"/>
</dbReference>
<reference evidence="6" key="1">
    <citation type="journal article" date="2019" name="Int. J. Syst. Evol. Microbiol.">
        <title>The Global Catalogue of Microorganisms (GCM) 10K type strain sequencing project: providing services to taxonomists for standard genome sequencing and annotation.</title>
        <authorList>
            <consortium name="The Broad Institute Genomics Platform"/>
            <consortium name="The Broad Institute Genome Sequencing Center for Infectious Disease"/>
            <person name="Wu L."/>
            <person name="Ma J."/>
        </authorList>
    </citation>
    <scope>NUCLEOTIDE SEQUENCE [LARGE SCALE GENOMIC DNA]</scope>
    <source>
        <strain evidence="6">CGMCC 1.12702</strain>
    </source>
</reference>
<keyword evidence="3" id="KW-0732">Signal</keyword>
<dbReference type="SUPFAM" id="SSF53474">
    <property type="entry name" value="alpha/beta-Hydrolases"/>
    <property type="match status" value="1"/>
</dbReference>
<evidence type="ECO:0000256" key="2">
    <source>
        <dbReference type="ARBA" id="ARBA00022801"/>
    </source>
</evidence>
<protein>
    <recommendedName>
        <fullName evidence="3">Carboxylic ester hydrolase</fullName>
        <ecNumber evidence="3">3.1.1.-</ecNumber>
    </recommendedName>
</protein>
<gene>
    <name evidence="5" type="ORF">ACFSGX_15645</name>
</gene>
<dbReference type="EMBL" id="JBHUGS010000005">
    <property type="protein sequence ID" value="MFD1952208.1"/>
    <property type="molecule type" value="Genomic_DNA"/>
</dbReference>
<sequence>MMTMIRYAALLACAAVPMTAAAETAPTEVTIDAGRIRGAVEGKVVAWKGIPFAKPPIGDNRWRAPQSIRWSGVKQTTEYGHDCMQKPFPSDAAPLGTEPSEDCLVMNVWRPAGAPANAKLPVMVWIYGGGFVNGGSSPAVYSGAKFAEQGIMFVSFNYRLGRFGFFAHPALTAAREGMLGNYAYMDQVAALQWVKRNAASFGGDAGNVTVIGESAGGGSAINVLTSPVTRGLFNRVVVMSGGGRAPLLPARKISVDQPQVPSAETIGLNFAKSVGVDGTGPDALRKLRALSADQVLQGLSMMQLFVPPGGVQTYVGGPIEDGTIVTGTPQSLLEAGRQARVPVMIGTTSADIGFGGAPTKDALFATFGAGASAARRLYDPTGNADIRALGAAVAADRGMTEPARYVAGMVARAGQPAYYYRFSYVADSVRATQPGGATHASDIPFFFDTVHAKYGAALTPKDAAMAQTINRYVGNFAKAGDPNGGTPARWTPYTPANNFLMDFAADGSARGGPDPWKAKLDLVAASNPAVQYRTIRTPVAVR</sequence>
<dbReference type="Pfam" id="PF00135">
    <property type="entry name" value="COesterase"/>
    <property type="match status" value="2"/>
</dbReference>
<dbReference type="PANTHER" id="PTHR11559">
    <property type="entry name" value="CARBOXYLESTERASE"/>
    <property type="match status" value="1"/>
</dbReference>
<keyword evidence="2 3" id="KW-0378">Hydrolase</keyword>
<feature type="domain" description="Carboxylesterase type B" evidence="4">
    <location>
        <begin position="27"/>
        <end position="354"/>
    </location>
</feature>
<dbReference type="EC" id="3.1.1.-" evidence="3"/>
<evidence type="ECO:0000313" key="5">
    <source>
        <dbReference type="EMBL" id="MFD1952208.1"/>
    </source>
</evidence>
<dbReference type="RefSeq" id="WP_380931262.1">
    <property type="nucleotide sequence ID" value="NZ_JBHUGS010000005.1"/>
</dbReference>
<comment type="similarity">
    <text evidence="1 3">Belongs to the type-B carboxylesterase/lipase family.</text>
</comment>
<evidence type="ECO:0000259" key="4">
    <source>
        <dbReference type="Pfam" id="PF00135"/>
    </source>
</evidence>